<evidence type="ECO:0000256" key="1">
    <source>
        <dbReference type="ARBA" id="ARBA00005695"/>
    </source>
</evidence>
<dbReference type="KEGG" id="bav:BAV1001"/>
<dbReference type="GeneID" id="92935806"/>
<name>Q2KVB9_BORA1</name>
<dbReference type="GO" id="GO:0043190">
    <property type="term" value="C:ATP-binding cassette (ABC) transporter complex"/>
    <property type="evidence" value="ECO:0007669"/>
    <property type="project" value="InterPro"/>
</dbReference>
<feature type="chain" id="PRO_5004211727" evidence="3">
    <location>
        <begin position="28"/>
        <end position="526"/>
    </location>
</feature>
<evidence type="ECO:0000313" key="6">
    <source>
        <dbReference type="Proteomes" id="UP000001977"/>
    </source>
</evidence>
<feature type="domain" description="Solute-binding protein family 5" evidence="4">
    <location>
        <begin position="72"/>
        <end position="427"/>
    </location>
</feature>
<evidence type="ECO:0000259" key="4">
    <source>
        <dbReference type="Pfam" id="PF00496"/>
    </source>
</evidence>
<sequence length="526" mass="57628">MKKTLFAHLLTFSLSALCVLGAGAAQAQEKTLRLVPHADLKVLDPSFTTAYITRNFGYMVYDTLFAMDAKGQVQPQMVEKYTTSDDKKTWTFTLRPGQKFSDGQAVTSADVVASLERWGARDNIGRALAAAGGKWAVVNDNTFKLTLEQPFGLVLDGLAKVSSYPAFIMPERMAKMPTDRPLGEVTGSGPYLFKRDEWVPGSKIVFVRNPNYVGPKAAPSGLAGDKTSHADRVEWIILPDSNSAVAALKNKEVDMIEQAPPDYIDTLRKDKSVKMGVMEQNQLYIIPNSAFPPFNNPKARLAIAHVIDQAKFLSAMGYPKDLRVEHCPTAFICGSPNDTKAGSEPFAKPNLAQAKKLLAESGYKGEPVTILLPTDHATINAATLVAVQLLQEIGLNLDIQAMDWASMTARRAKKASGPQGGWNLFMSTASEFNVNSPLNNTYLGAACGNSLPGWPCDEELDKRRNAWIAAQEPADRKAALDKFQERAYEVFPYVPAGQFSRVFVVTDTLKNADGIWSVPNMWVLDK</sequence>
<dbReference type="HOGENOM" id="CLU_017028_7_1_4"/>
<dbReference type="Pfam" id="PF00496">
    <property type="entry name" value="SBP_bac_5"/>
    <property type="match status" value="1"/>
</dbReference>
<dbReference type="RefSeq" id="WP_012416687.1">
    <property type="nucleotide sequence ID" value="NC_010645.1"/>
</dbReference>
<accession>Q2KVB9</accession>
<dbReference type="GO" id="GO:0015833">
    <property type="term" value="P:peptide transport"/>
    <property type="evidence" value="ECO:0007669"/>
    <property type="project" value="TreeGrafter"/>
</dbReference>
<dbReference type="Gene3D" id="3.10.105.10">
    <property type="entry name" value="Dipeptide-binding Protein, Domain 3"/>
    <property type="match status" value="1"/>
</dbReference>
<dbReference type="PANTHER" id="PTHR30290">
    <property type="entry name" value="PERIPLASMIC BINDING COMPONENT OF ABC TRANSPORTER"/>
    <property type="match status" value="1"/>
</dbReference>
<dbReference type="EMBL" id="AM167904">
    <property type="protein sequence ID" value="CAJ48609.1"/>
    <property type="molecule type" value="Genomic_DNA"/>
</dbReference>
<dbReference type="InterPro" id="IPR039424">
    <property type="entry name" value="SBP_5"/>
</dbReference>
<comment type="similarity">
    <text evidence="1">Belongs to the bacterial solute-binding protein 5 family.</text>
</comment>
<dbReference type="InterPro" id="IPR000914">
    <property type="entry name" value="SBP_5_dom"/>
</dbReference>
<proteinExistence type="inferred from homology"/>
<evidence type="ECO:0000256" key="3">
    <source>
        <dbReference type="SAM" id="SignalP"/>
    </source>
</evidence>
<reference evidence="5 6" key="1">
    <citation type="journal article" date="2006" name="J. Bacteriol.">
        <title>Comparison of the genome sequence of the poultry pathogen Bordetella avium with those of B. bronchiseptica, B. pertussis, and B. parapertussis reveals extensive diversity in surface structures associated with host interaction.</title>
        <authorList>
            <person name="Sebaihia M."/>
            <person name="Preston A."/>
            <person name="Maskell D.J."/>
            <person name="Kuzmiak H."/>
            <person name="Connell T.D."/>
            <person name="King N.D."/>
            <person name="Orndorff P.E."/>
            <person name="Miyamoto D.M."/>
            <person name="Thomson N.R."/>
            <person name="Harris D."/>
            <person name="Goble A."/>
            <person name="Lord A."/>
            <person name="Murphy L."/>
            <person name="Quail M.A."/>
            <person name="Rutter S."/>
            <person name="Squares R."/>
            <person name="Squares S."/>
            <person name="Woodward J."/>
            <person name="Parkhill J."/>
            <person name="Temple L.M."/>
        </authorList>
    </citation>
    <scope>NUCLEOTIDE SEQUENCE [LARGE SCALE GENOMIC DNA]</scope>
    <source>
        <strain evidence="5 6">197N</strain>
    </source>
</reference>
<dbReference type="PIRSF" id="PIRSF002741">
    <property type="entry name" value="MppA"/>
    <property type="match status" value="1"/>
</dbReference>
<dbReference type="STRING" id="360910.BAV1001"/>
<dbReference type="AlphaFoldDB" id="Q2KVB9"/>
<dbReference type="SUPFAM" id="SSF53850">
    <property type="entry name" value="Periplasmic binding protein-like II"/>
    <property type="match status" value="1"/>
</dbReference>
<dbReference type="PANTHER" id="PTHR30290:SF38">
    <property type="entry name" value="D,D-DIPEPTIDE-BINDING PERIPLASMIC PROTEIN DDPA-RELATED"/>
    <property type="match status" value="1"/>
</dbReference>
<dbReference type="OrthoDB" id="9801799at2"/>
<gene>
    <name evidence="5" type="ordered locus">BAV1001</name>
</gene>
<dbReference type="eggNOG" id="COG0747">
    <property type="taxonomic scope" value="Bacteria"/>
</dbReference>
<evidence type="ECO:0000313" key="5">
    <source>
        <dbReference type="EMBL" id="CAJ48609.1"/>
    </source>
</evidence>
<dbReference type="CDD" id="cd08502">
    <property type="entry name" value="PBP2_NikA_DppA_OppA_like_16"/>
    <property type="match status" value="1"/>
</dbReference>
<dbReference type="InterPro" id="IPR030678">
    <property type="entry name" value="Peptide/Ni-bd"/>
</dbReference>
<organism evidence="5 6">
    <name type="scientific">Bordetella avium (strain 197N)</name>
    <dbReference type="NCBI Taxonomy" id="360910"/>
    <lineage>
        <taxon>Bacteria</taxon>
        <taxon>Pseudomonadati</taxon>
        <taxon>Pseudomonadota</taxon>
        <taxon>Betaproteobacteria</taxon>
        <taxon>Burkholderiales</taxon>
        <taxon>Alcaligenaceae</taxon>
        <taxon>Bordetella</taxon>
    </lineage>
</organism>
<dbReference type="GO" id="GO:1904680">
    <property type="term" value="F:peptide transmembrane transporter activity"/>
    <property type="evidence" value="ECO:0007669"/>
    <property type="project" value="TreeGrafter"/>
</dbReference>
<protein>
    <submittedName>
        <fullName evidence="5">Oligopeptide ABC transporter,oligopeptide-binding protein</fullName>
    </submittedName>
</protein>
<dbReference type="Proteomes" id="UP000001977">
    <property type="component" value="Chromosome"/>
</dbReference>
<feature type="signal peptide" evidence="3">
    <location>
        <begin position="1"/>
        <end position="27"/>
    </location>
</feature>
<keyword evidence="2 3" id="KW-0732">Signal</keyword>
<keyword evidence="6" id="KW-1185">Reference proteome</keyword>
<dbReference type="Gene3D" id="3.40.190.10">
    <property type="entry name" value="Periplasmic binding protein-like II"/>
    <property type="match status" value="1"/>
</dbReference>
<evidence type="ECO:0000256" key="2">
    <source>
        <dbReference type="ARBA" id="ARBA00022729"/>
    </source>
</evidence>
<dbReference type="GO" id="GO:0030288">
    <property type="term" value="C:outer membrane-bounded periplasmic space"/>
    <property type="evidence" value="ECO:0007669"/>
    <property type="project" value="UniProtKB-ARBA"/>
</dbReference>